<sequence>MRKYMGKELILREKLAIERTHMANQTTFLSYLRTAMYFFVAGLTIDSFFPIYSSHLLLILFFCISIFLLLFGGYSFYKNRKWINRNKIHIGEYKSEFEDSNR</sequence>
<evidence type="ECO:0000256" key="4">
    <source>
        <dbReference type="ARBA" id="ARBA00023136"/>
    </source>
</evidence>
<feature type="transmembrane region" description="Helical" evidence="5">
    <location>
        <begin position="28"/>
        <end position="49"/>
    </location>
</feature>
<feature type="domain" description="DUF202" evidence="6">
    <location>
        <begin position="19"/>
        <end position="81"/>
    </location>
</feature>
<evidence type="ECO:0000259" key="6">
    <source>
        <dbReference type="Pfam" id="PF02656"/>
    </source>
</evidence>
<keyword evidence="3 5" id="KW-1133">Transmembrane helix</keyword>
<gene>
    <name evidence="7" type="ORF">C4F49_16095</name>
</gene>
<dbReference type="EMBL" id="PRDK01000009">
    <property type="protein sequence ID" value="MBE8715206.1"/>
    <property type="molecule type" value="Genomic_DNA"/>
</dbReference>
<dbReference type="AlphaFoldDB" id="A0A928V1D8"/>
<keyword evidence="2 5" id="KW-0812">Transmembrane</keyword>
<feature type="transmembrane region" description="Helical" evidence="5">
    <location>
        <begin position="55"/>
        <end position="77"/>
    </location>
</feature>
<protein>
    <submittedName>
        <fullName evidence="7">DUF202 domain-containing protein</fullName>
    </submittedName>
</protein>
<evidence type="ECO:0000256" key="3">
    <source>
        <dbReference type="ARBA" id="ARBA00022989"/>
    </source>
</evidence>
<proteinExistence type="predicted"/>
<organism evidence="7 8">
    <name type="scientific">Sphingobacterium hungaricum</name>
    <dbReference type="NCBI Taxonomy" id="2082723"/>
    <lineage>
        <taxon>Bacteria</taxon>
        <taxon>Pseudomonadati</taxon>
        <taxon>Bacteroidota</taxon>
        <taxon>Sphingobacteriia</taxon>
        <taxon>Sphingobacteriales</taxon>
        <taxon>Sphingobacteriaceae</taxon>
        <taxon>Sphingobacterium</taxon>
    </lineage>
</organism>
<evidence type="ECO:0000256" key="5">
    <source>
        <dbReference type="SAM" id="Phobius"/>
    </source>
</evidence>
<dbReference type="Proteomes" id="UP000616201">
    <property type="component" value="Unassembled WGS sequence"/>
</dbReference>
<dbReference type="InterPro" id="IPR003807">
    <property type="entry name" value="DUF202"/>
</dbReference>
<dbReference type="GO" id="GO:0012505">
    <property type="term" value="C:endomembrane system"/>
    <property type="evidence" value="ECO:0007669"/>
    <property type="project" value="UniProtKB-SubCell"/>
</dbReference>
<evidence type="ECO:0000256" key="2">
    <source>
        <dbReference type="ARBA" id="ARBA00022692"/>
    </source>
</evidence>
<evidence type="ECO:0000313" key="8">
    <source>
        <dbReference type="Proteomes" id="UP000616201"/>
    </source>
</evidence>
<name>A0A928V1D8_9SPHI</name>
<evidence type="ECO:0000313" key="7">
    <source>
        <dbReference type="EMBL" id="MBE8715206.1"/>
    </source>
</evidence>
<reference evidence="7" key="1">
    <citation type="submission" date="2018-02" db="EMBL/GenBank/DDBJ databases">
        <authorList>
            <person name="Vasarhelyi B.M."/>
            <person name="Deshmukh S."/>
            <person name="Balint B."/>
            <person name="Kukolya J."/>
        </authorList>
    </citation>
    <scope>NUCLEOTIDE SEQUENCE</scope>
    <source>
        <strain evidence="7">KB22</strain>
    </source>
</reference>
<comment type="caution">
    <text evidence="7">The sequence shown here is derived from an EMBL/GenBank/DDBJ whole genome shotgun (WGS) entry which is preliminary data.</text>
</comment>
<accession>A0A928V1D8</accession>
<comment type="subcellular location">
    <subcellularLocation>
        <location evidence="1">Endomembrane system</location>
        <topology evidence="1">Multi-pass membrane protein</topology>
    </subcellularLocation>
</comment>
<dbReference type="Pfam" id="PF02656">
    <property type="entry name" value="DUF202"/>
    <property type="match status" value="1"/>
</dbReference>
<evidence type="ECO:0000256" key="1">
    <source>
        <dbReference type="ARBA" id="ARBA00004127"/>
    </source>
</evidence>
<keyword evidence="8" id="KW-1185">Reference proteome</keyword>
<keyword evidence="4 5" id="KW-0472">Membrane</keyword>